<sequence length="809" mass="89672">MRLVKRYQEQLPVTSSSSGEKWDLDSILDYSLRVDASLRRKPQKNLMDACEQAVATLRRMEDQNGENDSESSLEYEQDCPLVNFQDTNRMNQSVIGLYQNQKHIAKPLSTPKSDDNIGADESLPLLSSTIESVDLPVNALEPKALQKKDDLRDARSLKRKQKTINNVDTKKSKVAADAKWSTPTNRLSDLGGIEQIAKELNHLVCLPLGHPEIYRHLGVDLPRGILLHGPPGCGKTMLAKAIAGEAGVPFICIAAPVVVSGMSGESEKKIREVFDEAKAMAPCILFIDEIDAITPKRETAQREMERRIVAQLLTCMDDLSPQNRSSSLDDTSPSKDDYRHVMIIGATNRPDSIDPALRRAGRFDREICMGVPDENARMHIIQKLSKKMRLEGGFDFRELARRTPGYVGADLNSLTAEAGMVAVNRIFESNTFDYGPEFDPMEITASDGDIAIVEVTKGVEKLASSDLKMSRFLMSHPEPLKQEELDHLSITFLDFLEALKKVQPSSKREGFATVPDVSWDDIGSLKSVRDELRMAVVEPILHPEYFEGVGITSSMGVLLYGPPGCGKTLLAKAVANESRCNFISVKGPELLNKYVGESERAVRTVFSRAQASSPCVIFFDELDALCPSRSNEAESQSASRLVNTLLTEMDGMQGRKQVFVIAATNRPDMIDPAMMRPGRLDKTLYVDLPNKSERFEILKTLTRKTPLSSSLDLHMISEDPRCEGLSGADLASLVREAAVSALRSRFYTNGVFLTPAARSSVDAKVIVDLEHFSIAFSKVPPSVHKKDLKRYELLKVKFSTAELASHQSR</sequence>
<evidence type="ECO:0000313" key="5">
    <source>
        <dbReference type="EMBL" id="KAH6588022.1"/>
    </source>
</evidence>
<dbReference type="Pfam" id="PF17862">
    <property type="entry name" value="AAA_lid_3"/>
    <property type="match status" value="2"/>
</dbReference>
<feature type="domain" description="AAA+ ATPase" evidence="4">
    <location>
        <begin position="553"/>
        <end position="690"/>
    </location>
</feature>
<protein>
    <recommendedName>
        <fullName evidence="4">AAA+ ATPase domain-containing protein</fullName>
    </recommendedName>
</protein>
<dbReference type="InterPro" id="IPR027417">
    <property type="entry name" value="P-loop_NTPase"/>
</dbReference>
<gene>
    <name evidence="6" type="ORF">BASA50_002665</name>
    <name evidence="5" type="ORF">BASA50_010885</name>
</gene>
<dbReference type="InterPro" id="IPR041569">
    <property type="entry name" value="AAA_lid_3"/>
</dbReference>
<dbReference type="Pfam" id="PF00004">
    <property type="entry name" value="AAA"/>
    <property type="match status" value="2"/>
</dbReference>
<evidence type="ECO:0000259" key="4">
    <source>
        <dbReference type="SMART" id="SM00382"/>
    </source>
</evidence>
<evidence type="ECO:0000256" key="3">
    <source>
        <dbReference type="ARBA" id="ARBA00022840"/>
    </source>
</evidence>
<proteinExistence type="inferred from homology"/>
<comment type="caution">
    <text evidence="6">The sequence shown here is derived from an EMBL/GenBank/DDBJ whole genome shotgun (WGS) entry which is preliminary data.</text>
</comment>
<dbReference type="PANTHER" id="PTHR23077:SF171">
    <property type="entry name" value="NUCLEAR VALOSIN-CONTAINING PROTEIN-LIKE"/>
    <property type="match status" value="1"/>
</dbReference>
<dbReference type="SMART" id="SM00382">
    <property type="entry name" value="AAA"/>
    <property type="match status" value="2"/>
</dbReference>
<dbReference type="CDD" id="cd19518">
    <property type="entry name" value="RecA-like_NVL_r1-like"/>
    <property type="match status" value="1"/>
</dbReference>
<reference evidence="6 7" key="1">
    <citation type="submission" date="2021-02" db="EMBL/GenBank/DDBJ databases">
        <title>Variation within the Batrachochytrium salamandrivorans European outbreak.</title>
        <authorList>
            <person name="Kelly M."/>
            <person name="Pasmans F."/>
            <person name="Shea T.P."/>
            <person name="Munoz J.F."/>
            <person name="Carranza S."/>
            <person name="Cuomo C.A."/>
            <person name="Martel A."/>
        </authorList>
    </citation>
    <scope>NUCLEOTIDE SEQUENCE [LARGE SCALE GENOMIC DNA]</scope>
    <source>
        <strain evidence="6 7">AMFP18/2</strain>
    </source>
</reference>
<dbReference type="Gene3D" id="1.10.8.60">
    <property type="match status" value="2"/>
</dbReference>
<evidence type="ECO:0000256" key="2">
    <source>
        <dbReference type="ARBA" id="ARBA00022741"/>
    </source>
</evidence>
<name>A0ABQ8FKP0_9FUNG</name>
<organism evidence="6 7">
    <name type="scientific">Batrachochytrium salamandrivorans</name>
    <dbReference type="NCBI Taxonomy" id="1357716"/>
    <lineage>
        <taxon>Eukaryota</taxon>
        <taxon>Fungi</taxon>
        <taxon>Fungi incertae sedis</taxon>
        <taxon>Chytridiomycota</taxon>
        <taxon>Chytridiomycota incertae sedis</taxon>
        <taxon>Chytridiomycetes</taxon>
        <taxon>Rhizophydiales</taxon>
        <taxon>Rhizophydiales incertae sedis</taxon>
        <taxon>Batrachochytrium</taxon>
    </lineage>
</organism>
<dbReference type="Gene3D" id="3.40.50.300">
    <property type="entry name" value="P-loop containing nucleotide triphosphate hydrolases"/>
    <property type="match status" value="2"/>
</dbReference>
<dbReference type="InterPro" id="IPR003959">
    <property type="entry name" value="ATPase_AAA_core"/>
</dbReference>
<keyword evidence="2" id="KW-0547">Nucleotide-binding</keyword>
<feature type="domain" description="AAA+ ATPase" evidence="4">
    <location>
        <begin position="221"/>
        <end position="373"/>
    </location>
</feature>
<dbReference type="PROSITE" id="PS00674">
    <property type="entry name" value="AAA"/>
    <property type="match status" value="1"/>
</dbReference>
<dbReference type="SUPFAM" id="SSF52540">
    <property type="entry name" value="P-loop containing nucleoside triphosphate hydrolases"/>
    <property type="match status" value="2"/>
</dbReference>
<evidence type="ECO:0000313" key="7">
    <source>
        <dbReference type="Proteomes" id="UP001648503"/>
    </source>
</evidence>
<dbReference type="Proteomes" id="UP001648503">
    <property type="component" value="Unassembled WGS sequence"/>
</dbReference>
<accession>A0ABQ8FKP0</accession>
<dbReference type="PANTHER" id="PTHR23077">
    <property type="entry name" value="AAA-FAMILY ATPASE"/>
    <property type="match status" value="1"/>
</dbReference>
<dbReference type="InterPro" id="IPR003960">
    <property type="entry name" value="ATPase_AAA_CS"/>
</dbReference>
<dbReference type="EMBL" id="JAFCIX010000545">
    <property type="protein sequence ID" value="KAH6588022.1"/>
    <property type="molecule type" value="Genomic_DNA"/>
</dbReference>
<keyword evidence="7" id="KW-1185">Reference proteome</keyword>
<dbReference type="EMBL" id="JAFCIX010000053">
    <property type="protein sequence ID" value="KAH6599981.1"/>
    <property type="molecule type" value="Genomic_DNA"/>
</dbReference>
<comment type="similarity">
    <text evidence="1">Belongs to the AAA ATPase family.</text>
</comment>
<dbReference type="InterPro" id="IPR003593">
    <property type="entry name" value="AAA+_ATPase"/>
</dbReference>
<evidence type="ECO:0000256" key="1">
    <source>
        <dbReference type="ARBA" id="ARBA00006914"/>
    </source>
</evidence>
<keyword evidence="3" id="KW-0067">ATP-binding</keyword>
<dbReference type="InterPro" id="IPR050168">
    <property type="entry name" value="AAA_ATPase_domain"/>
</dbReference>
<evidence type="ECO:0000313" key="6">
    <source>
        <dbReference type="EMBL" id="KAH6599981.1"/>
    </source>
</evidence>